<evidence type="ECO:0000256" key="6">
    <source>
        <dbReference type="RuleBase" id="RU003345"/>
    </source>
</evidence>
<dbReference type="CDD" id="cd07136">
    <property type="entry name" value="ALDH_YwdH-P39616"/>
    <property type="match status" value="1"/>
</dbReference>
<evidence type="ECO:0000256" key="2">
    <source>
        <dbReference type="ARBA" id="ARBA00023002"/>
    </source>
</evidence>
<evidence type="ECO:0000256" key="4">
    <source>
        <dbReference type="PIRSR" id="PIRSR036492-1"/>
    </source>
</evidence>
<evidence type="ECO:0000256" key="3">
    <source>
        <dbReference type="PIRNR" id="PIRNR036492"/>
    </source>
</evidence>
<dbReference type="AlphaFoldDB" id="A0A9D1K0N1"/>
<dbReference type="InterPro" id="IPR029510">
    <property type="entry name" value="Ald_DH_CS_GLU"/>
</dbReference>
<comment type="similarity">
    <text evidence="1 3 6">Belongs to the aldehyde dehydrogenase family.</text>
</comment>
<dbReference type="PANTHER" id="PTHR43570:SF16">
    <property type="entry name" value="ALDEHYDE DEHYDROGENASE TYPE III, ISOFORM Q"/>
    <property type="match status" value="1"/>
</dbReference>
<keyword evidence="2 3" id="KW-0560">Oxidoreductase</keyword>
<sequence length="459" mass="51379">MECSENLAGLLANQQRHFRAGNTFPAPYRKEQLLKLSRLLREWEPHLLAALDKDLGKTMFEGYATELGIVQGEIREAVRKLSSWSRVRWTPGPLLQFPSKGRRYPEPKGCVLIVSPWNYPVQLTLAPLVSAMAAGCCAILSLPPDAPATSSVLAQMMEEGFPEEYIAPALGTIPNNTQLFSMPFDHIFFTGSPRVGKIVLAAAAENLTPVTLELGGKSPCIVEETADLALAARRIVWGKCLNAGQTCVAPDYLLVQDTVKNELVARMQEEMRRQYPVNMMENPEYPRIVNEKHFTRLCRLMEGQKILFGGGKNPDTLKIQLTLLEEPSLDSPVMQEEIFGPVLPVISYHKLDDALRLVASRPKPLACYLFSGNRKKARYIFSRLSFGGGCYNDVIVHLTSPRLPFGGIGNSGMGSCHGKAGFDTFTHWKSVLERGTWLDIPMRYPPYQEKFYFLKKIMR</sequence>
<dbReference type="InterPro" id="IPR016163">
    <property type="entry name" value="Ald_DH_C"/>
</dbReference>
<accession>A0A9D1K0N1</accession>
<dbReference type="InterPro" id="IPR016161">
    <property type="entry name" value="Ald_DH/histidinol_DH"/>
</dbReference>
<reference evidence="8" key="2">
    <citation type="journal article" date="2021" name="PeerJ">
        <title>Extensive microbial diversity within the chicken gut microbiome revealed by metagenomics and culture.</title>
        <authorList>
            <person name="Gilroy R."/>
            <person name="Ravi A."/>
            <person name="Getino M."/>
            <person name="Pursley I."/>
            <person name="Horton D.L."/>
            <person name="Alikhan N.F."/>
            <person name="Baker D."/>
            <person name="Gharbi K."/>
            <person name="Hall N."/>
            <person name="Watson M."/>
            <person name="Adriaenssens E.M."/>
            <person name="Foster-Nyarko E."/>
            <person name="Jarju S."/>
            <person name="Secka A."/>
            <person name="Antonio M."/>
            <person name="Oren A."/>
            <person name="Chaudhuri R.R."/>
            <person name="La Ragione R."/>
            <person name="Hildebrand F."/>
            <person name="Pallen M.J."/>
        </authorList>
    </citation>
    <scope>NUCLEOTIDE SEQUENCE</scope>
    <source>
        <strain evidence="8">CHK199-13235</strain>
    </source>
</reference>
<dbReference type="Gene3D" id="3.40.309.10">
    <property type="entry name" value="Aldehyde Dehydrogenase, Chain A, domain 2"/>
    <property type="match status" value="1"/>
</dbReference>
<feature type="active site" evidence="4 5">
    <location>
        <position position="213"/>
    </location>
</feature>
<dbReference type="Pfam" id="PF00171">
    <property type="entry name" value="Aldedh"/>
    <property type="match status" value="1"/>
</dbReference>
<evidence type="ECO:0000313" key="8">
    <source>
        <dbReference type="EMBL" id="HIS77481.1"/>
    </source>
</evidence>
<dbReference type="Proteomes" id="UP000824002">
    <property type="component" value="Unassembled WGS sequence"/>
</dbReference>
<protein>
    <recommendedName>
        <fullName evidence="3">Aldehyde dehydrogenase</fullName>
    </recommendedName>
</protein>
<dbReference type="InterPro" id="IPR016162">
    <property type="entry name" value="Ald_DH_N"/>
</dbReference>
<reference evidence="8" key="1">
    <citation type="submission" date="2020-10" db="EMBL/GenBank/DDBJ databases">
        <authorList>
            <person name="Gilroy R."/>
        </authorList>
    </citation>
    <scope>NUCLEOTIDE SEQUENCE</scope>
    <source>
        <strain evidence="8">CHK199-13235</strain>
    </source>
</reference>
<dbReference type="InterPro" id="IPR015590">
    <property type="entry name" value="Aldehyde_DH_dom"/>
</dbReference>
<dbReference type="GO" id="GO:0006081">
    <property type="term" value="P:aldehyde metabolic process"/>
    <property type="evidence" value="ECO:0007669"/>
    <property type="project" value="InterPro"/>
</dbReference>
<evidence type="ECO:0000313" key="9">
    <source>
        <dbReference type="Proteomes" id="UP000824002"/>
    </source>
</evidence>
<dbReference type="GO" id="GO:0004029">
    <property type="term" value="F:aldehyde dehydrogenase (NAD+) activity"/>
    <property type="evidence" value="ECO:0007669"/>
    <property type="project" value="TreeGrafter"/>
</dbReference>
<dbReference type="PANTHER" id="PTHR43570">
    <property type="entry name" value="ALDEHYDE DEHYDROGENASE"/>
    <property type="match status" value="1"/>
</dbReference>
<feature type="domain" description="Aldehyde dehydrogenase" evidence="7">
    <location>
        <begin position="15"/>
        <end position="431"/>
    </location>
</feature>
<organism evidence="8 9">
    <name type="scientific">Candidatus Merdivicinus excrementipullorum</name>
    <dbReference type="NCBI Taxonomy" id="2840867"/>
    <lineage>
        <taxon>Bacteria</taxon>
        <taxon>Bacillati</taxon>
        <taxon>Bacillota</taxon>
        <taxon>Clostridia</taxon>
        <taxon>Eubacteriales</taxon>
        <taxon>Oscillospiraceae</taxon>
        <taxon>Oscillospiraceae incertae sedis</taxon>
        <taxon>Candidatus Merdivicinus</taxon>
    </lineage>
</organism>
<gene>
    <name evidence="8" type="ORF">IAB51_11845</name>
</gene>
<dbReference type="GO" id="GO:0005737">
    <property type="term" value="C:cytoplasm"/>
    <property type="evidence" value="ECO:0007669"/>
    <property type="project" value="TreeGrafter"/>
</dbReference>
<dbReference type="FunFam" id="3.40.309.10:FF:000003">
    <property type="entry name" value="Aldehyde dehydrogenase"/>
    <property type="match status" value="1"/>
</dbReference>
<dbReference type="PROSITE" id="PS00687">
    <property type="entry name" value="ALDEHYDE_DEHYDR_GLU"/>
    <property type="match status" value="1"/>
</dbReference>
<evidence type="ECO:0000259" key="7">
    <source>
        <dbReference type="Pfam" id="PF00171"/>
    </source>
</evidence>
<evidence type="ECO:0000256" key="5">
    <source>
        <dbReference type="PROSITE-ProRule" id="PRU10007"/>
    </source>
</evidence>
<feature type="active site" evidence="4">
    <location>
        <position position="247"/>
    </location>
</feature>
<comment type="caution">
    <text evidence="8">The sequence shown here is derived from an EMBL/GenBank/DDBJ whole genome shotgun (WGS) entry which is preliminary data.</text>
</comment>
<dbReference type="Gene3D" id="3.40.605.10">
    <property type="entry name" value="Aldehyde Dehydrogenase, Chain A, domain 1"/>
    <property type="match status" value="1"/>
</dbReference>
<dbReference type="InterPro" id="IPR012394">
    <property type="entry name" value="Aldehyde_DH_NAD(P)"/>
</dbReference>
<proteinExistence type="inferred from homology"/>
<name>A0A9D1K0N1_9FIRM</name>
<evidence type="ECO:0000256" key="1">
    <source>
        <dbReference type="ARBA" id="ARBA00009986"/>
    </source>
</evidence>
<dbReference type="EMBL" id="DVJP01000077">
    <property type="protein sequence ID" value="HIS77481.1"/>
    <property type="molecule type" value="Genomic_DNA"/>
</dbReference>
<dbReference type="SUPFAM" id="SSF53720">
    <property type="entry name" value="ALDH-like"/>
    <property type="match status" value="1"/>
</dbReference>
<dbReference type="PIRSF" id="PIRSF036492">
    <property type="entry name" value="ALDH"/>
    <property type="match status" value="1"/>
</dbReference>